<evidence type="ECO:0000313" key="4">
    <source>
        <dbReference type="Proteomes" id="UP000051439"/>
    </source>
</evidence>
<dbReference type="Gene3D" id="2.160.20.120">
    <property type="match status" value="1"/>
</dbReference>
<dbReference type="RefSeq" id="WP_054654629.1">
    <property type="nucleotide sequence ID" value="NZ_AZEB01000008.1"/>
</dbReference>
<sequence length="305" mass="33138">MKKTFVIGIVVMVVGIISFSLGLGNGGGKPIYWDHGFDVEKGSQGQSHSRRVKQFSNIDQIKLLSTHAVVIKRGDVRKISVRYPQKVKVAESGNTLMVHGSKPHTRWKIVLFGSGFQRINANDGRTVITVPKNAKLNSINGSSSNSVRENDNDYLQLNDITAKKISYSGTGDVSLDNVHTTGNLVLTGTGDKNISSGIFKRAQISASAGDINLKSNQFESLSARSDAGDISFNKQRIQKSFTAHSDVGDIDGKVAVNKQTKITLSTDVGDKSLFGHSNSDYGNPYTKNPVRYRFSSDVGDVTTRK</sequence>
<feature type="domain" description="DUF4097" evidence="2">
    <location>
        <begin position="59"/>
        <end position="277"/>
    </location>
</feature>
<dbReference type="Pfam" id="PF13349">
    <property type="entry name" value="DUF4097"/>
    <property type="match status" value="1"/>
</dbReference>
<keyword evidence="1" id="KW-0472">Membrane</keyword>
<feature type="transmembrane region" description="Helical" evidence="1">
    <location>
        <begin position="6"/>
        <end position="24"/>
    </location>
</feature>
<keyword evidence="4" id="KW-1185">Reference proteome</keyword>
<dbReference type="EMBL" id="AZEB01000008">
    <property type="protein sequence ID" value="KRL22304.1"/>
    <property type="molecule type" value="Genomic_DNA"/>
</dbReference>
<organism evidence="3 4">
    <name type="scientific">Lentilactobacillus kisonensis DSM 19906 = JCM 15041</name>
    <dbReference type="NCBI Taxonomy" id="1423766"/>
    <lineage>
        <taxon>Bacteria</taxon>
        <taxon>Bacillati</taxon>
        <taxon>Bacillota</taxon>
        <taxon>Bacilli</taxon>
        <taxon>Lactobacillales</taxon>
        <taxon>Lactobacillaceae</taxon>
        <taxon>Lentilactobacillus</taxon>
    </lineage>
</organism>
<protein>
    <recommendedName>
        <fullName evidence="2">DUF4097 domain-containing protein</fullName>
    </recommendedName>
</protein>
<reference evidence="3 4" key="1">
    <citation type="journal article" date="2015" name="Genome Announc.">
        <title>Expanding the biotechnology potential of lactobacilli through comparative genomics of 213 strains and associated genera.</title>
        <authorList>
            <person name="Sun Z."/>
            <person name="Harris H.M."/>
            <person name="McCann A."/>
            <person name="Guo C."/>
            <person name="Argimon S."/>
            <person name="Zhang W."/>
            <person name="Yang X."/>
            <person name="Jeffery I.B."/>
            <person name="Cooney J.C."/>
            <person name="Kagawa T.F."/>
            <person name="Liu W."/>
            <person name="Song Y."/>
            <person name="Salvetti E."/>
            <person name="Wrobel A."/>
            <person name="Rasinkangas P."/>
            <person name="Parkhill J."/>
            <person name="Rea M.C."/>
            <person name="O'Sullivan O."/>
            <person name="Ritari J."/>
            <person name="Douillard F.P."/>
            <person name="Paul Ross R."/>
            <person name="Yang R."/>
            <person name="Briner A.E."/>
            <person name="Felis G.E."/>
            <person name="de Vos W.M."/>
            <person name="Barrangou R."/>
            <person name="Klaenhammer T.R."/>
            <person name="Caufield P.W."/>
            <person name="Cui Y."/>
            <person name="Zhang H."/>
            <person name="O'Toole P.W."/>
        </authorList>
    </citation>
    <scope>NUCLEOTIDE SEQUENCE [LARGE SCALE GENOMIC DNA]</scope>
    <source>
        <strain evidence="3 4">DSM 19906</strain>
    </source>
</reference>
<keyword evidence="1" id="KW-1133">Transmembrane helix</keyword>
<evidence type="ECO:0000256" key="1">
    <source>
        <dbReference type="SAM" id="Phobius"/>
    </source>
</evidence>
<accession>A0A0R1NPI4</accession>
<keyword evidence="1" id="KW-0812">Transmembrane</keyword>
<evidence type="ECO:0000313" key="3">
    <source>
        <dbReference type="EMBL" id="KRL22304.1"/>
    </source>
</evidence>
<name>A0A0R1NPI4_9LACO</name>
<proteinExistence type="predicted"/>
<evidence type="ECO:0000259" key="2">
    <source>
        <dbReference type="Pfam" id="PF13349"/>
    </source>
</evidence>
<dbReference type="PATRIC" id="fig|1423766.4.peg.2806"/>
<comment type="caution">
    <text evidence="3">The sequence shown here is derived from an EMBL/GenBank/DDBJ whole genome shotgun (WGS) entry which is preliminary data.</text>
</comment>
<dbReference type="InterPro" id="IPR025164">
    <property type="entry name" value="Toastrack_DUF4097"/>
</dbReference>
<dbReference type="Proteomes" id="UP000051439">
    <property type="component" value="Unassembled WGS sequence"/>
</dbReference>
<gene>
    <name evidence="3" type="ORF">FC98_GL002686</name>
</gene>
<dbReference type="AlphaFoldDB" id="A0A0R1NPI4"/>